<proteinExistence type="predicted"/>
<evidence type="ECO:0000313" key="3">
    <source>
        <dbReference type="Proteomes" id="UP000475862"/>
    </source>
</evidence>
<dbReference type="Proteomes" id="UP000475862">
    <property type="component" value="Unassembled WGS sequence"/>
</dbReference>
<feature type="domain" description="HAT C-terminal dimerisation" evidence="1">
    <location>
        <begin position="129"/>
        <end position="184"/>
    </location>
</feature>
<organism evidence="2 3">
    <name type="scientific">Aphis glycines</name>
    <name type="common">Soybean aphid</name>
    <dbReference type="NCBI Taxonomy" id="307491"/>
    <lineage>
        <taxon>Eukaryota</taxon>
        <taxon>Metazoa</taxon>
        <taxon>Ecdysozoa</taxon>
        <taxon>Arthropoda</taxon>
        <taxon>Hexapoda</taxon>
        <taxon>Insecta</taxon>
        <taxon>Pterygota</taxon>
        <taxon>Neoptera</taxon>
        <taxon>Paraneoptera</taxon>
        <taxon>Hemiptera</taxon>
        <taxon>Sternorrhyncha</taxon>
        <taxon>Aphidomorpha</taxon>
        <taxon>Aphidoidea</taxon>
        <taxon>Aphididae</taxon>
        <taxon>Aphidini</taxon>
        <taxon>Aphis</taxon>
        <taxon>Aphis</taxon>
    </lineage>
</organism>
<name>A0A6G0SX88_APHGL</name>
<dbReference type="PANTHER" id="PTHR46289:SF14">
    <property type="entry name" value="DUF4371 DOMAIN-CONTAINING PROTEIN"/>
    <property type="match status" value="1"/>
</dbReference>
<evidence type="ECO:0000313" key="2">
    <source>
        <dbReference type="EMBL" id="KAE9522768.1"/>
    </source>
</evidence>
<dbReference type="EMBL" id="VYZN01000662">
    <property type="protein sequence ID" value="KAE9522768.1"/>
    <property type="molecule type" value="Genomic_DNA"/>
</dbReference>
<protein>
    <recommendedName>
        <fullName evidence="1">HAT C-terminal dimerisation domain-containing protein</fullName>
    </recommendedName>
</protein>
<dbReference type="OrthoDB" id="6604330at2759"/>
<keyword evidence="3" id="KW-1185">Reference proteome</keyword>
<dbReference type="InterPro" id="IPR008906">
    <property type="entry name" value="HATC_C_dom"/>
</dbReference>
<dbReference type="InterPro" id="IPR052958">
    <property type="entry name" value="IFN-induced_PKR_regulator"/>
</dbReference>
<evidence type="ECO:0000259" key="1">
    <source>
        <dbReference type="Pfam" id="PF05699"/>
    </source>
</evidence>
<reference evidence="2 3" key="1">
    <citation type="submission" date="2019-08" db="EMBL/GenBank/DDBJ databases">
        <title>The genome of the soybean aphid Biotype 1, its phylome, world population structure and adaptation to the North American continent.</title>
        <authorList>
            <person name="Giordano R."/>
            <person name="Donthu R.K."/>
            <person name="Hernandez A.G."/>
            <person name="Wright C.L."/>
            <person name="Zimin A.V."/>
        </authorList>
    </citation>
    <scope>NUCLEOTIDE SEQUENCE [LARGE SCALE GENOMIC DNA]</scope>
    <source>
        <tissue evidence="2">Whole aphids</tissue>
    </source>
</reference>
<dbReference type="AlphaFoldDB" id="A0A6G0SX88"/>
<dbReference type="GO" id="GO:0046983">
    <property type="term" value="F:protein dimerization activity"/>
    <property type="evidence" value="ECO:0007669"/>
    <property type="project" value="InterPro"/>
</dbReference>
<dbReference type="InterPro" id="IPR012337">
    <property type="entry name" value="RNaseH-like_sf"/>
</dbReference>
<accession>A0A6G0SX88</accession>
<sequence length="205" mass="23621">METVSKIASIVNVDIKMPRIYNRQTKRVNVSSNSPEEYFKVIPFLDNLISQLHSRFDERLKQVLPLQGLIPCKLHLNNDDSILSAAFTYENDLPRAISSLCAKLYMWRNKWKNAENIPQTATEAMQHCQHLFPNIKTLLQLISTLPVTSATPERTFSTFKRLKTYLRSTISQKRLNGLAFTKINKEENVTLEEIVQVFIKKTLPG</sequence>
<dbReference type="SUPFAM" id="SSF53098">
    <property type="entry name" value="Ribonuclease H-like"/>
    <property type="match status" value="1"/>
</dbReference>
<comment type="caution">
    <text evidence="2">The sequence shown here is derived from an EMBL/GenBank/DDBJ whole genome shotgun (WGS) entry which is preliminary data.</text>
</comment>
<dbReference type="Pfam" id="PF05699">
    <property type="entry name" value="Dimer_Tnp_hAT"/>
    <property type="match status" value="1"/>
</dbReference>
<gene>
    <name evidence="2" type="ORF">AGLY_016809</name>
</gene>
<dbReference type="PANTHER" id="PTHR46289">
    <property type="entry name" value="52 KDA REPRESSOR OF THE INHIBITOR OF THE PROTEIN KINASE-LIKE PROTEIN-RELATED"/>
    <property type="match status" value="1"/>
</dbReference>